<dbReference type="Proteomes" id="UP001632038">
    <property type="component" value="Unassembled WGS sequence"/>
</dbReference>
<gene>
    <name evidence="14" type="ORF">CASFOL_021219</name>
</gene>
<dbReference type="InterPro" id="IPR002401">
    <property type="entry name" value="Cyt_P450_E_grp-I"/>
</dbReference>
<evidence type="ECO:0000256" key="12">
    <source>
        <dbReference type="RuleBase" id="RU000461"/>
    </source>
</evidence>
<evidence type="ECO:0000313" key="15">
    <source>
        <dbReference type="Proteomes" id="UP001632038"/>
    </source>
</evidence>
<dbReference type="PRINTS" id="PR00385">
    <property type="entry name" value="P450"/>
</dbReference>
<reference evidence="15" key="1">
    <citation type="journal article" date="2024" name="IScience">
        <title>Strigolactones Initiate the Formation of Haustorium-like Structures in Castilleja.</title>
        <authorList>
            <person name="Buerger M."/>
            <person name="Peterson D."/>
            <person name="Chory J."/>
        </authorList>
    </citation>
    <scope>NUCLEOTIDE SEQUENCE [LARGE SCALE GENOMIC DNA]</scope>
</reference>
<dbReference type="InterPro" id="IPR001128">
    <property type="entry name" value="Cyt_P450"/>
</dbReference>
<dbReference type="CDD" id="cd11073">
    <property type="entry name" value="CYP76-like"/>
    <property type="match status" value="1"/>
</dbReference>
<keyword evidence="9 12" id="KW-0503">Monooxygenase</keyword>
<dbReference type="GO" id="GO:0004497">
    <property type="term" value="F:monooxygenase activity"/>
    <property type="evidence" value="ECO:0007669"/>
    <property type="project" value="UniProtKB-KW"/>
</dbReference>
<dbReference type="Pfam" id="PF00067">
    <property type="entry name" value="p450"/>
    <property type="match status" value="1"/>
</dbReference>
<comment type="similarity">
    <text evidence="2 12">Belongs to the cytochrome P450 family.</text>
</comment>
<comment type="cofactor">
    <cofactor evidence="11">
        <name>heme</name>
        <dbReference type="ChEBI" id="CHEBI:30413"/>
    </cofactor>
</comment>
<evidence type="ECO:0000256" key="9">
    <source>
        <dbReference type="ARBA" id="ARBA00023033"/>
    </source>
</evidence>
<dbReference type="EMBL" id="JAVIJP010000028">
    <property type="protein sequence ID" value="KAL3634165.1"/>
    <property type="molecule type" value="Genomic_DNA"/>
</dbReference>
<dbReference type="FunFam" id="1.10.630.10:FF:000007">
    <property type="entry name" value="Cytochrome P450 76C4"/>
    <property type="match status" value="1"/>
</dbReference>
<dbReference type="AlphaFoldDB" id="A0ABD3CZQ3"/>
<keyword evidence="3 11" id="KW-0349">Heme</keyword>
<comment type="caution">
    <text evidence="14">The sequence shown here is derived from an EMBL/GenBank/DDBJ whole genome shotgun (WGS) entry which is preliminary data.</text>
</comment>
<keyword evidence="8 11" id="KW-0408">Iron</keyword>
<dbReference type="PROSITE" id="PS00086">
    <property type="entry name" value="CYTOCHROME_P450"/>
    <property type="match status" value="1"/>
</dbReference>
<evidence type="ECO:0000256" key="6">
    <source>
        <dbReference type="ARBA" id="ARBA00022989"/>
    </source>
</evidence>
<keyword evidence="7 12" id="KW-0560">Oxidoreductase</keyword>
<evidence type="ECO:0000256" key="4">
    <source>
        <dbReference type="ARBA" id="ARBA00022692"/>
    </source>
</evidence>
<comment type="subcellular location">
    <subcellularLocation>
        <location evidence="1">Membrane</location>
        <topology evidence="1">Single-pass membrane protein</topology>
    </subcellularLocation>
</comment>
<sequence length="532" mass="59518">MIGLTGLTCLPIGVFYSSIFSIRFAFFQNPIFSLMFLATLSLIICFLIGTWFLVLRSNRRPPANLPPGPRPFPIIGNILQLGPNPHQSLTKLSITHGPLMFLQLGSISTVVVSSPQLAKEILQKQDQVFSSRTIPAAAEAHNHSELSILFLPVGNQWRKLRKICREQLFSAHRLDASKGLRQEKLHKLIDYVQKCSDRGREMNIGEAAFITSLNLMSATLFSVDFADFDSDVSQELKEAIEGVGTILGVPNVADFFPVFKAIDPQGIKRKSKFYFGKLLGMFGDIINQRLETRGEKDGYQKKSDLLEVLLDLKSLGSEYEMSCDEINHFLVDLFLAGSDTTSITVEWAMMELLINPDKMAKAKNELKIVIGENEQVQESDISKLPYLQALVKETLRHHPAAPLLAPHKAIEDVEVNGYTIPQNTQILVNVWAIARDSSIWANPTSFEPERFLDSEIDFKGQDFTLLPFGSGRRMCPGLPLADRMLHLMVACLIHNFDWKLEAGVKLEDVDTSEKFGLSLHKAVPLKALPIKV</sequence>
<feature type="binding site" description="axial binding residue" evidence="11">
    <location>
        <position position="475"/>
    </location>
    <ligand>
        <name>heme</name>
        <dbReference type="ChEBI" id="CHEBI:30413"/>
    </ligand>
    <ligandPart>
        <name>Fe</name>
        <dbReference type="ChEBI" id="CHEBI:18248"/>
    </ligandPart>
</feature>
<dbReference type="InterPro" id="IPR036396">
    <property type="entry name" value="Cyt_P450_sf"/>
</dbReference>
<dbReference type="GO" id="GO:0016020">
    <property type="term" value="C:membrane"/>
    <property type="evidence" value="ECO:0007669"/>
    <property type="project" value="UniProtKB-SubCell"/>
</dbReference>
<evidence type="ECO:0000256" key="3">
    <source>
        <dbReference type="ARBA" id="ARBA00022617"/>
    </source>
</evidence>
<evidence type="ECO:0000256" key="5">
    <source>
        <dbReference type="ARBA" id="ARBA00022723"/>
    </source>
</evidence>
<name>A0ABD3CZQ3_9LAMI</name>
<evidence type="ECO:0000256" key="7">
    <source>
        <dbReference type="ARBA" id="ARBA00023002"/>
    </source>
</evidence>
<feature type="transmembrane region" description="Helical" evidence="13">
    <location>
        <begin position="7"/>
        <end position="26"/>
    </location>
</feature>
<keyword evidence="15" id="KW-1185">Reference proteome</keyword>
<dbReference type="Gene3D" id="1.10.630.10">
    <property type="entry name" value="Cytochrome P450"/>
    <property type="match status" value="1"/>
</dbReference>
<evidence type="ECO:0000256" key="1">
    <source>
        <dbReference type="ARBA" id="ARBA00004167"/>
    </source>
</evidence>
<evidence type="ECO:0000256" key="8">
    <source>
        <dbReference type="ARBA" id="ARBA00023004"/>
    </source>
</evidence>
<keyword evidence="10 13" id="KW-0472">Membrane</keyword>
<evidence type="ECO:0000256" key="2">
    <source>
        <dbReference type="ARBA" id="ARBA00010617"/>
    </source>
</evidence>
<dbReference type="PRINTS" id="PR00463">
    <property type="entry name" value="EP450I"/>
</dbReference>
<evidence type="ECO:0000256" key="13">
    <source>
        <dbReference type="SAM" id="Phobius"/>
    </source>
</evidence>
<dbReference type="InterPro" id="IPR017972">
    <property type="entry name" value="Cyt_P450_CS"/>
</dbReference>
<evidence type="ECO:0008006" key="16">
    <source>
        <dbReference type="Google" id="ProtNLM"/>
    </source>
</evidence>
<dbReference type="GO" id="GO:0046872">
    <property type="term" value="F:metal ion binding"/>
    <property type="evidence" value="ECO:0007669"/>
    <property type="project" value="UniProtKB-KW"/>
</dbReference>
<protein>
    <recommendedName>
        <fullName evidence="16">Cytochrome P450</fullName>
    </recommendedName>
</protein>
<keyword evidence="4 13" id="KW-0812">Transmembrane</keyword>
<dbReference type="SUPFAM" id="SSF48264">
    <property type="entry name" value="Cytochrome P450"/>
    <property type="match status" value="1"/>
</dbReference>
<dbReference type="PANTHER" id="PTHR47950">
    <property type="entry name" value="CYTOCHROME P450, FAMILY 76, SUBFAMILY C, POLYPEPTIDE 5-RELATED"/>
    <property type="match status" value="1"/>
</dbReference>
<evidence type="ECO:0000256" key="10">
    <source>
        <dbReference type="ARBA" id="ARBA00023136"/>
    </source>
</evidence>
<feature type="transmembrane region" description="Helical" evidence="13">
    <location>
        <begin position="32"/>
        <end position="55"/>
    </location>
</feature>
<keyword evidence="5 11" id="KW-0479">Metal-binding</keyword>
<evidence type="ECO:0000256" key="11">
    <source>
        <dbReference type="PIRSR" id="PIRSR602401-1"/>
    </source>
</evidence>
<organism evidence="14 15">
    <name type="scientific">Castilleja foliolosa</name>
    <dbReference type="NCBI Taxonomy" id="1961234"/>
    <lineage>
        <taxon>Eukaryota</taxon>
        <taxon>Viridiplantae</taxon>
        <taxon>Streptophyta</taxon>
        <taxon>Embryophyta</taxon>
        <taxon>Tracheophyta</taxon>
        <taxon>Spermatophyta</taxon>
        <taxon>Magnoliopsida</taxon>
        <taxon>eudicotyledons</taxon>
        <taxon>Gunneridae</taxon>
        <taxon>Pentapetalae</taxon>
        <taxon>asterids</taxon>
        <taxon>lamiids</taxon>
        <taxon>Lamiales</taxon>
        <taxon>Orobanchaceae</taxon>
        <taxon>Pedicularideae</taxon>
        <taxon>Castillejinae</taxon>
        <taxon>Castilleja</taxon>
    </lineage>
</organism>
<dbReference type="PANTHER" id="PTHR47950:SF4">
    <property type="entry name" value="GERANIOL 8-HYDROXYLASE-LIKE"/>
    <property type="match status" value="1"/>
</dbReference>
<accession>A0ABD3CZQ3</accession>
<evidence type="ECO:0000313" key="14">
    <source>
        <dbReference type="EMBL" id="KAL3634165.1"/>
    </source>
</evidence>
<proteinExistence type="inferred from homology"/>
<keyword evidence="6 13" id="KW-1133">Transmembrane helix</keyword>